<gene>
    <name evidence="1" type="ORF">M9458_025777</name>
</gene>
<feature type="non-terminal residue" evidence="1">
    <location>
        <position position="103"/>
    </location>
</feature>
<organism evidence="1 2">
    <name type="scientific">Cirrhinus mrigala</name>
    <name type="common">Mrigala</name>
    <dbReference type="NCBI Taxonomy" id="683832"/>
    <lineage>
        <taxon>Eukaryota</taxon>
        <taxon>Metazoa</taxon>
        <taxon>Chordata</taxon>
        <taxon>Craniata</taxon>
        <taxon>Vertebrata</taxon>
        <taxon>Euteleostomi</taxon>
        <taxon>Actinopterygii</taxon>
        <taxon>Neopterygii</taxon>
        <taxon>Teleostei</taxon>
        <taxon>Ostariophysi</taxon>
        <taxon>Cypriniformes</taxon>
        <taxon>Cyprinidae</taxon>
        <taxon>Labeoninae</taxon>
        <taxon>Labeonini</taxon>
        <taxon>Cirrhinus</taxon>
    </lineage>
</organism>
<feature type="non-terminal residue" evidence="1">
    <location>
        <position position="1"/>
    </location>
</feature>
<reference evidence="1 2" key="1">
    <citation type="submission" date="2024-05" db="EMBL/GenBank/DDBJ databases">
        <title>Genome sequencing and assembly of Indian major carp, Cirrhinus mrigala (Hamilton, 1822).</title>
        <authorList>
            <person name="Mohindra V."/>
            <person name="Chowdhury L.M."/>
            <person name="Lal K."/>
            <person name="Jena J.K."/>
        </authorList>
    </citation>
    <scope>NUCLEOTIDE SEQUENCE [LARGE SCALE GENOMIC DNA]</scope>
    <source>
        <strain evidence="1">CM1030</strain>
        <tissue evidence="1">Blood</tissue>
    </source>
</reference>
<protein>
    <submittedName>
        <fullName evidence="1">Uncharacterized protein</fullName>
    </submittedName>
</protein>
<dbReference type="Gene3D" id="3.10.10.10">
    <property type="entry name" value="HIV Type 1 Reverse Transcriptase, subunit A, domain 1"/>
    <property type="match status" value="1"/>
</dbReference>
<dbReference type="Proteomes" id="UP001529510">
    <property type="component" value="Unassembled WGS sequence"/>
</dbReference>
<proteinExistence type="predicted"/>
<accession>A0ABD0Q2N1</accession>
<name>A0ABD0Q2N1_CIRMR</name>
<comment type="caution">
    <text evidence="1">The sequence shown here is derived from an EMBL/GenBank/DDBJ whole genome shotgun (WGS) entry which is preliminary data.</text>
</comment>
<evidence type="ECO:0000313" key="1">
    <source>
        <dbReference type="EMBL" id="KAL0180335.1"/>
    </source>
</evidence>
<dbReference type="SUPFAM" id="SSF56672">
    <property type="entry name" value="DNA/RNA polymerases"/>
    <property type="match status" value="1"/>
</dbReference>
<evidence type="ECO:0000313" key="2">
    <source>
        <dbReference type="Proteomes" id="UP001529510"/>
    </source>
</evidence>
<keyword evidence="2" id="KW-1185">Reference proteome</keyword>
<dbReference type="AlphaFoldDB" id="A0ABD0Q2N1"/>
<dbReference type="EMBL" id="JAMKFB020000012">
    <property type="protein sequence ID" value="KAL0180335.1"/>
    <property type="molecule type" value="Genomic_DNA"/>
</dbReference>
<sequence length="103" mass="11516">AWLAFPSPSRWLIRTVRLGYAIQFRGVRFTSVQTDTDASVLRAEIAVLLAKDAIEPVPPAKMKSGFYSPYFIVPKKSGGLRPILDLRALPFKMLTSKHILLCV</sequence>
<dbReference type="InterPro" id="IPR043502">
    <property type="entry name" value="DNA/RNA_pol_sf"/>
</dbReference>